<feature type="signal peptide" evidence="1">
    <location>
        <begin position="1"/>
        <end position="18"/>
    </location>
</feature>
<dbReference type="VEuPathDB" id="FungiDB:yc1106_05927"/>
<feature type="chain" id="PRO_5040243301" evidence="1">
    <location>
        <begin position="19"/>
        <end position="125"/>
    </location>
</feature>
<name>A0A9Q9DSH9_CURCL</name>
<dbReference type="OrthoDB" id="3690554at2759"/>
<dbReference type="AlphaFoldDB" id="A0A9Q9DSH9"/>
<gene>
    <name evidence="2" type="ORF">yc1106_05927</name>
</gene>
<keyword evidence="3" id="KW-1185">Reference proteome</keyword>
<evidence type="ECO:0000256" key="1">
    <source>
        <dbReference type="SAM" id="SignalP"/>
    </source>
</evidence>
<dbReference type="Proteomes" id="UP001056012">
    <property type="component" value="Chromosome 4"/>
</dbReference>
<accession>A0A9Q9DSH9</accession>
<protein>
    <submittedName>
        <fullName evidence="2">Uncharacterized protein</fullName>
    </submittedName>
</protein>
<sequence>MHAFSVVVLALGATAVSAQSCDPYCQFPKSMFCPGSGQTLTRDEIIAAAVNDKRSQGPRETSANNLATLHCQGPSYSGMPLYVTDLPKQSGALYYAINDKGTYFFCSTSSGRAASGWPDICKESN</sequence>
<organism evidence="2 3">
    <name type="scientific">Curvularia clavata</name>
    <dbReference type="NCBI Taxonomy" id="95742"/>
    <lineage>
        <taxon>Eukaryota</taxon>
        <taxon>Fungi</taxon>
        <taxon>Dikarya</taxon>
        <taxon>Ascomycota</taxon>
        <taxon>Pezizomycotina</taxon>
        <taxon>Dothideomycetes</taxon>
        <taxon>Pleosporomycetidae</taxon>
        <taxon>Pleosporales</taxon>
        <taxon>Pleosporineae</taxon>
        <taxon>Pleosporaceae</taxon>
        <taxon>Curvularia</taxon>
    </lineage>
</organism>
<dbReference type="EMBL" id="CP089277">
    <property type="protein sequence ID" value="USP78653.1"/>
    <property type="molecule type" value="Genomic_DNA"/>
</dbReference>
<evidence type="ECO:0000313" key="3">
    <source>
        <dbReference type="Proteomes" id="UP001056012"/>
    </source>
</evidence>
<keyword evidence="1" id="KW-0732">Signal</keyword>
<evidence type="ECO:0000313" key="2">
    <source>
        <dbReference type="EMBL" id="USP78653.1"/>
    </source>
</evidence>
<proteinExistence type="predicted"/>
<reference evidence="2" key="1">
    <citation type="submission" date="2021-12" db="EMBL/GenBank/DDBJ databases">
        <title>Curvularia clavata genome.</title>
        <authorList>
            <person name="Cao Y."/>
        </authorList>
    </citation>
    <scope>NUCLEOTIDE SEQUENCE</scope>
    <source>
        <strain evidence="2">Yc1106</strain>
    </source>
</reference>